<keyword evidence="3" id="KW-1185">Reference proteome</keyword>
<accession>A0A9P0G7J1</accession>
<protein>
    <recommendedName>
        <fullName evidence="4">Secreted protein</fullName>
    </recommendedName>
</protein>
<organism evidence="2 3">
    <name type="scientific">Psylliodes chrysocephalus</name>
    <dbReference type="NCBI Taxonomy" id="3402493"/>
    <lineage>
        <taxon>Eukaryota</taxon>
        <taxon>Metazoa</taxon>
        <taxon>Ecdysozoa</taxon>
        <taxon>Arthropoda</taxon>
        <taxon>Hexapoda</taxon>
        <taxon>Insecta</taxon>
        <taxon>Pterygota</taxon>
        <taxon>Neoptera</taxon>
        <taxon>Endopterygota</taxon>
        <taxon>Coleoptera</taxon>
        <taxon>Polyphaga</taxon>
        <taxon>Cucujiformia</taxon>
        <taxon>Chrysomeloidea</taxon>
        <taxon>Chrysomelidae</taxon>
        <taxon>Galerucinae</taxon>
        <taxon>Alticini</taxon>
        <taxon>Psylliodes</taxon>
    </lineage>
</organism>
<sequence>MYREAVGWVFTALLASSSLVGTFSYPNVHVNSPSVSVTVSPQPSSLESRNFYPVKGPRDIPDQRIERKFAEKPNHVKKVALDRLDDIETNSIAESSASAGGGGFSWSNLLGMVMQMIFNPGGGNQGPSKSEGLEDGPIQPTSPWANLLSVGLKILTAILGGGGNTGGDGIDKVDNGNSPMQGVLEAVVSAALGNRDPEQVNKIARQAGEFINIVVNLLDALKTSFSHRSLRARHLGRKDSISDAATASLAMIKGYLRSLKTGDTKCMERYVCQANSECSKDIGQSSLYCHLGSYAVSYILGTSVGSPKFDVFYEAGRRGRFGDNCQEKYLECNEV</sequence>
<dbReference type="InterPro" id="IPR006631">
    <property type="entry name" value="DM4_12"/>
</dbReference>
<dbReference type="OrthoDB" id="7587145at2759"/>
<dbReference type="Pfam" id="PF07841">
    <property type="entry name" value="DM4_12"/>
    <property type="match status" value="1"/>
</dbReference>
<evidence type="ECO:0000313" key="2">
    <source>
        <dbReference type="EMBL" id="CAH1105019.1"/>
    </source>
</evidence>
<proteinExistence type="predicted"/>
<evidence type="ECO:0008006" key="4">
    <source>
        <dbReference type="Google" id="ProtNLM"/>
    </source>
</evidence>
<dbReference type="PANTHER" id="PTHR41158:SF2">
    <property type="entry name" value="AGAP010294-PA"/>
    <property type="match status" value="1"/>
</dbReference>
<reference evidence="2" key="1">
    <citation type="submission" date="2022-01" db="EMBL/GenBank/DDBJ databases">
        <authorList>
            <person name="King R."/>
        </authorList>
    </citation>
    <scope>NUCLEOTIDE SEQUENCE</scope>
</reference>
<dbReference type="PANTHER" id="PTHR41158">
    <property type="entry name" value="AGAP010294-PA"/>
    <property type="match status" value="1"/>
</dbReference>
<dbReference type="EMBL" id="OV651830">
    <property type="protein sequence ID" value="CAH1105019.1"/>
    <property type="molecule type" value="Genomic_DNA"/>
</dbReference>
<evidence type="ECO:0000256" key="1">
    <source>
        <dbReference type="SAM" id="SignalP"/>
    </source>
</evidence>
<name>A0A9P0G7J1_9CUCU</name>
<keyword evidence="1" id="KW-0732">Signal</keyword>
<gene>
    <name evidence="2" type="ORF">PSYICH_LOCUS6039</name>
</gene>
<dbReference type="Proteomes" id="UP001153636">
    <property type="component" value="Chromosome 18"/>
</dbReference>
<feature type="chain" id="PRO_5040348870" description="Secreted protein" evidence="1">
    <location>
        <begin position="25"/>
        <end position="335"/>
    </location>
</feature>
<feature type="signal peptide" evidence="1">
    <location>
        <begin position="1"/>
        <end position="24"/>
    </location>
</feature>
<evidence type="ECO:0000313" key="3">
    <source>
        <dbReference type="Proteomes" id="UP001153636"/>
    </source>
</evidence>
<dbReference type="AlphaFoldDB" id="A0A9P0G7J1"/>